<sequence>MWEKNLDEIAEKDAADDDVFYLKPDCVVDDGDSGAERPLDTNYVCWNKDFGSELISLSVHPKFPAVAHVAIGSRDDKCFIVDLASQDGGSDSREHTLGPFAETVSCCAYSPNGAYLALGCMDGCFLVYACQLSRYEPVCQENGPADGIEWVSWLPDSSAVMFGGSGHTVFIWDPQSRTTACVTTTDANACGKFCAYNGNALAVLGGNDGHLNVARYANGAVGNVVDVPLHDEVVTCVDCHDSVQLAVVGLYDGALFFVELSKNTVSASFLEDHADTVEAVQFCTGAASVMAVSCGHDGRVITWDCQRMIKLNVVSLPERLTRLVWVPRVSVAAVSNVCGELFTVKHGKVLKHNRPHKSTVLDLTFLPCDEEDDELALLSVSEDGAMVICRQMFSED</sequence>
<dbReference type="PANTHER" id="PTHR19857:SF21">
    <property type="entry name" value="ANAPHASE-PROMOTING COMPLEX SUBUNIT 4 WD40 DOMAIN-CONTAINING PROTEIN"/>
    <property type="match status" value="1"/>
</dbReference>
<dbReference type="RefSeq" id="XP_067716272.1">
    <property type="nucleotide sequence ID" value="XM_067860171.1"/>
</dbReference>
<dbReference type="PANTHER" id="PTHR19857">
    <property type="entry name" value="MITOCHONDRIAL DIVISION PROTEIN 1-RELATED"/>
    <property type="match status" value="1"/>
</dbReference>
<dbReference type="SMART" id="SM00320">
    <property type="entry name" value="WD40"/>
    <property type="match status" value="5"/>
</dbReference>
<evidence type="ECO:0000256" key="2">
    <source>
        <dbReference type="ARBA" id="ARBA00022737"/>
    </source>
</evidence>
<dbReference type="SUPFAM" id="SSF50978">
    <property type="entry name" value="WD40 repeat-like"/>
    <property type="match status" value="1"/>
</dbReference>
<dbReference type="Pfam" id="PF00400">
    <property type="entry name" value="WD40"/>
    <property type="match status" value="1"/>
</dbReference>
<accession>A0AAV4LWR7</accession>
<dbReference type="AlphaFoldDB" id="A0AAV4LWR7"/>
<gene>
    <name evidence="3" type="ORF">BcabD6B2_36380</name>
</gene>
<proteinExistence type="predicted"/>
<keyword evidence="1" id="KW-0853">WD repeat</keyword>
<dbReference type="EMBL" id="BPLF01000003">
    <property type="protein sequence ID" value="GIX64203.1"/>
    <property type="molecule type" value="Genomic_DNA"/>
</dbReference>
<evidence type="ECO:0000313" key="4">
    <source>
        <dbReference type="Proteomes" id="UP001497744"/>
    </source>
</evidence>
<keyword evidence="4" id="KW-1185">Reference proteome</keyword>
<dbReference type="InterPro" id="IPR015943">
    <property type="entry name" value="WD40/YVTN_repeat-like_dom_sf"/>
</dbReference>
<evidence type="ECO:0000313" key="3">
    <source>
        <dbReference type="EMBL" id="GIX64203.1"/>
    </source>
</evidence>
<reference evidence="3 4" key="1">
    <citation type="submission" date="2021-06" db="EMBL/GenBank/DDBJ databases">
        <title>Genome sequence of Babesia caballi.</title>
        <authorList>
            <person name="Yamagishi J."/>
            <person name="Kidaka T."/>
            <person name="Ochi A."/>
        </authorList>
    </citation>
    <scope>NUCLEOTIDE SEQUENCE [LARGE SCALE GENOMIC DNA]</scope>
    <source>
        <strain evidence="3">USDA-D6B2</strain>
    </source>
</reference>
<dbReference type="Proteomes" id="UP001497744">
    <property type="component" value="Unassembled WGS sequence"/>
</dbReference>
<name>A0AAV4LWR7_BABCB</name>
<dbReference type="GeneID" id="94195684"/>
<dbReference type="InterPro" id="IPR036322">
    <property type="entry name" value="WD40_repeat_dom_sf"/>
</dbReference>
<organism evidence="3 4">
    <name type="scientific">Babesia caballi</name>
    <dbReference type="NCBI Taxonomy" id="5871"/>
    <lineage>
        <taxon>Eukaryota</taxon>
        <taxon>Sar</taxon>
        <taxon>Alveolata</taxon>
        <taxon>Apicomplexa</taxon>
        <taxon>Aconoidasida</taxon>
        <taxon>Piroplasmida</taxon>
        <taxon>Babesiidae</taxon>
        <taxon>Babesia</taxon>
    </lineage>
</organism>
<dbReference type="Gene3D" id="2.130.10.10">
    <property type="entry name" value="YVTN repeat-like/Quinoprotein amine dehydrogenase"/>
    <property type="match status" value="2"/>
</dbReference>
<dbReference type="InterPro" id="IPR051179">
    <property type="entry name" value="WD_repeat_multifunction"/>
</dbReference>
<dbReference type="InterPro" id="IPR001680">
    <property type="entry name" value="WD40_rpt"/>
</dbReference>
<protein>
    <submittedName>
        <fullName evidence="3">WD domain, G-beta repeat domain containing protein</fullName>
    </submittedName>
</protein>
<evidence type="ECO:0000256" key="1">
    <source>
        <dbReference type="ARBA" id="ARBA00022574"/>
    </source>
</evidence>
<keyword evidence="2" id="KW-0677">Repeat</keyword>
<comment type="caution">
    <text evidence="3">The sequence shown here is derived from an EMBL/GenBank/DDBJ whole genome shotgun (WGS) entry which is preliminary data.</text>
</comment>